<keyword evidence="3" id="KW-1185">Reference proteome</keyword>
<evidence type="ECO:0000313" key="3">
    <source>
        <dbReference type="Proteomes" id="UP000199169"/>
    </source>
</evidence>
<feature type="transmembrane region" description="Helical" evidence="1">
    <location>
        <begin position="47"/>
        <end position="68"/>
    </location>
</feature>
<evidence type="ECO:0000256" key="1">
    <source>
        <dbReference type="SAM" id="Phobius"/>
    </source>
</evidence>
<organism evidence="2 3">
    <name type="scientific">Candidatus Accumulibacter aalborgensis</name>
    <dbReference type="NCBI Taxonomy" id="1860102"/>
    <lineage>
        <taxon>Bacteria</taxon>
        <taxon>Pseudomonadati</taxon>
        <taxon>Pseudomonadota</taxon>
        <taxon>Betaproteobacteria</taxon>
        <taxon>Candidatus Accumulibacter</taxon>
    </lineage>
</organism>
<protein>
    <submittedName>
        <fullName evidence="2">MSHA biogenesis protein MshP</fullName>
    </submittedName>
</protein>
<name>A0A1A8XEL6_9PROT</name>
<dbReference type="AlphaFoldDB" id="A0A1A8XEL6"/>
<evidence type="ECO:0000313" key="2">
    <source>
        <dbReference type="EMBL" id="SBT03176.1"/>
    </source>
</evidence>
<dbReference type="Proteomes" id="UP000199169">
    <property type="component" value="Unassembled WGS sequence"/>
</dbReference>
<gene>
    <name evidence="2" type="ORF">ACCAA_10110</name>
</gene>
<proteinExistence type="predicted"/>
<accession>A0A1A8XEL6</accession>
<dbReference type="STRING" id="1860102.ACCAA_10110"/>
<keyword evidence="1" id="KW-0472">Membrane</keyword>
<dbReference type="EMBL" id="FLQX01000001">
    <property type="protein sequence ID" value="SBT03176.1"/>
    <property type="molecule type" value="Genomic_DNA"/>
</dbReference>
<dbReference type="RefSeq" id="WP_186405295.1">
    <property type="nucleotide sequence ID" value="NZ_FLQX01000001.1"/>
</dbReference>
<sequence>MKPMFPAPRPRGCARIAAAPAERDDVRKRDPLIYSPALGGRQRGVSIITAIFILLLFAALAAFMASLVSTAHITSAQDVQGARAYQAAQAGVEWGLFQLDPNGDAAALPTCFAATVLTAIPGYSVSVACTRYPGAATPYAESGRTIRIFEIVATATAIGSSPVIVERQVKARIEKCRDATITAAPYDC</sequence>
<keyword evidence="1" id="KW-0812">Transmembrane</keyword>
<keyword evidence="1" id="KW-1133">Transmembrane helix</keyword>
<reference evidence="2 3" key="1">
    <citation type="submission" date="2016-06" db="EMBL/GenBank/DDBJ databases">
        <authorList>
            <person name="Kjaerup R.B."/>
            <person name="Dalgaard T.S."/>
            <person name="Juul-Madsen H.R."/>
        </authorList>
    </citation>
    <scope>NUCLEOTIDE SEQUENCE [LARGE SCALE GENOMIC DNA]</scope>
    <source>
        <strain evidence="2">3</strain>
    </source>
</reference>